<evidence type="ECO:0000313" key="2">
    <source>
        <dbReference type="EnsemblMetazoa" id="XP_011409781.2"/>
    </source>
</evidence>
<reference evidence="3" key="1">
    <citation type="journal article" date="2010" name="Nature">
        <title>The Amphimedon queenslandica genome and the evolution of animal complexity.</title>
        <authorList>
            <person name="Srivastava M."/>
            <person name="Simakov O."/>
            <person name="Chapman J."/>
            <person name="Fahey B."/>
            <person name="Gauthier M.E."/>
            <person name="Mitros T."/>
            <person name="Richards G.S."/>
            <person name="Conaco C."/>
            <person name="Dacre M."/>
            <person name="Hellsten U."/>
            <person name="Larroux C."/>
            <person name="Putnam N.H."/>
            <person name="Stanke M."/>
            <person name="Adamska M."/>
            <person name="Darling A."/>
            <person name="Degnan S.M."/>
            <person name="Oakley T.H."/>
            <person name="Plachetzki D.C."/>
            <person name="Zhai Y."/>
            <person name="Adamski M."/>
            <person name="Calcino A."/>
            <person name="Cummins S.F."/>
            <person name="Goodstein D.M."/>
            <person name="Harris C."/>
            <person name="Jackson D.J."/>
            <person name="Leys S.P."/>
            <person name="Shu S."/>
            <person name="Woodcroft B.J."/>
            <person name="Vervoort M."/>
            <person name="Kosik K.S."/>
            <person name="Manning G."/>
            <person name="Degnan B.M."/>
            <person name="Rokhsar D.S."/>
        </authorList>
    </citation>
    <scope>NUCLEOTIDE SEQUENCE [LARGE SCALE GENOMIC DNA]</scope>
</reference>
<feature type="region of interest" description="Disordered" evidence="1">
    <location>
        <begin position="371"/>
        <end position="393"/>
    </location>
</feature>
<keyword evidence="3" id="KW-1185">Reference proteome</keyword>
<evidence type="ECO:0000313" key="3">
    <source>
        <dbReference type="Proteomes" id="UP000007879"/>
    </source>
</evidence>
<evidence type="ECO:0000256" key="1">
    <source>
        <dbReference type="SAM" id="MobiDB-lite"/>
    </source>
</evidence>
<feature type="compositionally biased region" description="Polar residues" evidence="1">
    <location>
        <begin position="224"/>
        <end position="235"/>
    </location>
</feature>
<feature type="region of interest" description="Disordered" evidence="1">
    <location>
        <begin position="190"/>
        <end position="285"/>
    </location>
</feature>
<gene>
    <name evidence="2" type="primary">105316531</name>
</gene>
<proteinExistence type="predicted"/>
<dbReference type="KEGG" id="aqu:105316531"/>
<feature type="compositionally biased region" description="Basic and acidic residues" evidence="1">
    <location>
        <begin position="371"/>
        <end position="386"/>
    </location>
</feature>
<feature type="region of interest" description="Disordered" evidence="1">
    <location>
        <begin position="21"/>
        <end position="44"/>
    </location>
</feature>
<dbReference type="Proteomes" id="UP000007879">
    <property type="component" value="Unassembled WGS sequence"/>
</dbReference>
<feature type="region of interest" description="Disordered" evidence="1">
    <location>
        <begin position="106"/>
        <end position="127"/>
    </location>
</feature>
<feature type="compositionally biased region" description="Basic and acidic residues" evidence="1">
    <location>
        <begin position="190"/>
        <end position="200"/>
    </location>
</feature>
<accession>A0AAN0IUP2</accession>
<reference evidence="2" key="2">
    <citation type="submission" date="2024-06" db="UniProtKB">
        <authorList>
            <consortium name="EnsemblMetazoa"/>
        </authorList>
    </citation>
    <scope>IDENTIFICATION</scope>
</reference>
<protein>
    <submittedName>
        <fullName evidence="2">Uncharacterized protein</fullName>
    </submittedName>
</protein>
<sequence length="393" mass="43005">MPCLLLLMDNPQERTMMAASDNRVATEPLGSSPAKERATTTTRTSYDETVAVAIKAAVPPVLSEESLVTGSAFEITSISQLPEDNDDSHLTVSKDQEELQKSLLEVGRSSNHLSTSSTESEPDDVPIAAAPGAMETVNASTRQHIDASLPINPSPKSDIAVPSNGPAAPQSRFRRVNHYVRGRWKVRDSFEPEERPESEMKMAPSRIVSDPNTTSPSVARKTTHQLQNKTSLSSVEHSESDDISELPQVATSGTATESIHSLSRTGSMSSVRELGPHEDAESMGSMPMCGPTPDIQPTSSLLYRPTLLCHCDECSSGPQDKSPQEFQHTLEAAVCHLQCQISLFQQAASNKLLQERNKLFKENERLKEQMHLMEQELEQLKSRHTDNPPTSSP</sequence>
<dbReference type="AlphaFoldDB" id="A0AAN0IUP2"/>
<dbReference type="EnsemblMetazoa" id="XM_011411479.2">
    <property type="protein sequence ID" value="XP_011409781.2"/>
    <property type="gene ID" value="LOC105316531"/>
</dbReference>
<feature type="region of interest" description="Disordered" evidence="1">
    <location>
        <begin position="147"/>
        <end position="170"/>
    </location>
</feature>
<organism evidence="2 3">
    <name type="scientific">Amphimedon queenslandica</name>
    <name type="common">Sponge</name>
    <dbReference type="NCBI Taxonomy" id="400682"/>
    <lineage>
        <taxon>Eukaryota</taxon>
        <taxon>Metazoa</taxon>
        <taxon>Porifera</taxon>
        <taxon>Demospongiae</taxon>
        <taxon>Heteroscleromorpha</taxon>
        <taxon>Haplosclerida</taxon>
        <taxon>Niphatidae</taxon>
        <taxon>Amphimedon</taxon>
    </lineage>
</organism>
<name>A0AAN0IUP2_AMPQE</name>
<feature type="compositionally biased region" description="Polar residues" evidence="1">
    <location>
        <begin position="249"/>
        <end position="270"/>
    </location>
</feature>